<protein>
    <submittedName>
        <fullName evidence="1">Uncharacterized protein</fullName>
    </submittedName>
</protein>
<reference evidence="1" key="2">
    <citation type="submission" date="2018-05" db="EMBL/GenBank/DDBJ databases">
        <title>OmerRS3 (Oryza meridionalis Reference Sequence Version 3).</title>
        <authorList>
            <person name="Zhang J."/>
            <person name="Kudrna D."/>
            <person name="Lee S."/>
            <person name="Talag J."/>
            <person name="Welchert J."/>
            <person name="Wing R.A."/>
        </authorList>
    </citation>
    <scope>NUCLEOTIDE SEQUENCE [LARGE SCALE GENOMIC DNA]</scope>
    <source>
        <strain evidence="1">cv. OR44</strain>
    </source>
</reference>
<dbReference type="EnsemblPlants" id="OMERI10G04560.1">
    <property type="protein sequence ID" value="OMERI10G04560.1"/>
    <property type="gene ID" value="OMERI10G04560"/>
</dbReference>
<accession>A0A0E0EWR6</accession>
<dbReference type="Gramene" id="OMERI10G04560.1">
    <property type="protein sequence ID" value="OMERI10G04560.1"/>
    <property type="gene ID" value="OMERI10G04560"/>
</dbReference>
<sequence>SVEGADQELCLSCCLLCSSSNTVVWWCAKRPQSDRLTVAESLEFALKRLFHGLALSALSFSFFRCHEG</sequence>
<dbReference type="Proteomes" id="UP000008021">
    <property type="component" value="Chromosome 10"/>
</dbReference>
<organism evidence="1">
    <name type="scientific">Oryza meridionalis</name>
    <dbReference type="NCBI Taxonomy" id="40149"/>
    <lineage>
        <taxon>Eukaryota</taxon>
        <taxon>Viridiplantae</taxon>
        <taxon>Streptophyta</taxon>
        <taxon>Embryophyta</taxon>
        <taxon>Tracheophyta</taxon>
        <taxon>Spermatophyta</taxon>
        <taxon>Magnoliopsida</taxon>
        <taxon>Liliopsida</taxon>
        <taxon>Poales</taxon>
        <taxon>Poaceae</taxon>
        <taxon>BOP clade</taxon>
        <taxon>Oryzoideae</taxon>
        <taxon>Oryzeae</taxon>
        <taxon>Oryzinae</taxon>
        <taxon>Oryza</taxon>
    </lineage>
</organism>
<proteinExistence type="predicted"/>
<evidence type="ECO:0000313" key="1">
    <source>
        <dbReference type="EnsemblPlants" id="OMERI10G04560.1"/>
    </source>
</evidence>
<name>A0A0E0EWR6_9ORYZ</name>
<dbReference type="HOGENOM" id="CLU_193277_0_0_1"/>
<keyword evidence="2" id="KW-1185">Reference proteome</keyword>
<dbReference type="AlphaFoldDB" id="A0A0E0EWR6"/>
<reference evidence="1" key="1">
    <citation type="submission" date="2015-04" db="UniProtKB">
        <authorList>
            <consortium name="EnsemblPlants"/>
        </authorList>
    </citation>
    <scope>IDENTIFICATION</scope>
</reference>
<evidence type="ECO:0000313" key="2">
    <source>
        <dbReference type="Proteomes" id="UP000008021"/>
    </source>
</evidence>